<dbReference type="Gene3D" id="1.10.443.10">
    <property type="entry name" value="Intergrase catalytic core"/>
    <property type="match status" value="1"/>
</dbReference>
<dbReference type="GO" id="GO:0003677">
    <property type="term" value="F:DNA binding"/>
    <property type="evidence" value="ECO:0007669"/>
    <property type="project" value="InterPro"/>
</dbReference>
<dbReference type="GO" id="GO:0006310">
    <property type="term" value="P:DNA recombination"/>
    <property type="evidence" value="ECO:0007669"/>
    <property type="project" value="UniProtKB-KW"/>
</dbReference>
<evidence type="ECO:0000256" key="1">
    <source>
        <dbReference type="ARBA" id="ARBA00023172"/>
    </source>
</evidence>
<dbReference type="CDD" id="cd00397">
    <property type="entry name" value="DNA_BRE_C"/>
    <property type="match status" value="1"/>
</dbReference>
<dbReference type="OrthoDB" id="266605at2"/>
<name>A0A517TZV7_9BACT</name>
<dbReference type="EMBL" id="CP036339">
    <property type="protein sequence ID" value="QDT73893.1"/>
    <property type="molecule type" value="Genomic_DNA"/>
</dbReference>
<dbReference type="Proteomes" id="UP000317909">
    <property type="component" value="Chromosome"/>
</dbReference>
<dbReference type="GO" id="GO:0015074">
    <property type="term" value="P:DNA integration"/>
    <property type="evidence" value="ECO:0007669"/>
    <property type="project" value="InterPro"/>
</dbReference>
<dbReference type="AlphaFoldDB" id="A0A517TZV7"/>
<dbReference type="InterPro" id="IPR011010">
    <property type="entry name" value="DNA_brk_join_enz"/>
</dbReference>
<evidence type="ECO:0000313" key="4">
    <source>
        <dbReference type="Proteomes" id="UP000317909"/>
    </source>
</evidence>
<accession>A0A517TZV7</accession>
<keyword evidence="1" id="KW-0233">DNA recombination</keyword>
<proteinExistence type="predicted"/>
<reference evidence="3 4" key="1">
    <citation type="submission" date="2019-02" db="EMBL/GenBank/DDBJ databases">
        <title>Deep-cultivation of Planctomycetes and their phenomic and genomic characterization uncovers novel biology.</title>
        <authorList>
            <person name="Wiegand S."/>
            <person name="Jogler M."/>
            <person name="Boedeker C."/>
            <person name="Pinto D."/>
            <person name="Vollmers J."/>
            <person name="Rivas-Marin E."/>
            <person name="Kohn T."/>
            <person name="Peeters S.H."/>
            <person name="Heuer A."/>
            <person name="Rast P."/>
            <person name="Oberbeckmann S."/>
            <person name="Bunk B."/>
            <person name="Jeske O."/>
            <person name="Meyerdierks A."/>
            <person name="Storesund J.E."/>
            <person name="Kallscheuer N."/>
            <person name="Luecker S."/>
            <person name="Lage O.M."/>
            <person name="Pohl T."/>
            <person name="Merkel B.J."/>
            <person name="Hornburger P."/>
            <person name="Mueller R.-W."/>
            <person name="Bruemmer F."/>
            <person name="Labrenz M."/>
            <person name="Spormann A.M."/>
            <person name="Op den Camp H."/>
            <person name="Overmann J."/>
            <person name="Amann R."/>
            <person name="Jetten M.S.M."/>
            <person name="Mascher T."/>
            <person name="Medema M.H."/>
            <person name="Devos D.P."/>
            <person name="Kaster A.-K."/>
            <person name="Ovreas L."/>
            <person name="Rohde M."/>
            <person name="Galperin M.Y."/>
            <person name="Jogler C."/>
        </authorList>
    </citation>
    <scope>NUCLEOTIDE SEQUENCE [LARGE SCALE GENOMIC DNA]</scope>
    <source>
        <strain evidence="3 4">I41</strain>
    </source>
</reference>
<protein>
    <submittedName>
        <fullName evidence="3">Phage integrase family protein</fullName>
    </submittedName>
</protein>
<keyword evidence="4" id="KW-1185">Reference proteome</keyword>
<sequence length="273" mass="30325">MIRANSINTAVSYLAHLRAALNAAVEWGMLPRLPKIPKIKRGKGVKLMRGRAVTPVEFRAMLEATPAVVSEASAATWQFLLRGLWLSGLRLQEACLLHWDGYRGHTIDMDGKRPMFIIRGELEKGRQDRRLPMAPEFVALLATVPLEARSGPVFRPQAKRRGGPTPSLHRIGEVIAKIGEQAKVVVDADPRTGEPTKFASAHDLRRAFGYRWAPRVMPAILQKLMRHASIQTTMQYYVNIEADDVANALWAATSNTFSNSCDFEAAIEEATDS</sequence>
<dbReference type="Pfam" id="PF00589">
    <property type="entry name" value="Phage_integrase"/>
    <property type="match status" value="1"/>
</dbReference>
<dbReference type="PANTHER" id="PTHR30349:SF64">
    <property type="entry name" value="PROPHAGE INTEGRASE INTD-RELATED"/>
    <property type="match status" value="1"/>
</dbReference>
<dbReference type="InterPro" id="IPR013762">
    <property type="entry name" value="Integrase-like_cat_sf"/>
</dbReference>
<dbReference type="InterPro" id="IPR002104">
    <property type="entry name" value="Integrase_catalytic"/>
</dbReference>
<dbReference type="PROSITE" id="PS51898">
    <property type="entry name" value="TYR_RECOMBINASE"/>
    <property type="match status" value="1"/>
</dbReference>
<dbReference type="KEGG" id="llh:I41_30840"/>
<dbReference type="SUPFAM" id="SSF56349">
    <property type="entry name" value="DNA breaking-rejoining enzymes"/>
    <property type="match status" value="1"/>
</dbReference>
<dbReference type="InterPro" id="IPR050090">
    <property type="entry name" value="Tyrosine_recombinase_XerCD"/>
</dbReference>
<gene>
    <name evidence="3" type="ORF">I41_30840</name>
</gene>
<organism evidence="3 4">
    <name type="scientific">Lacipirellula limnantheis</name>
    <dbReference type="NCBI Taxonomy" id="2528024"/>
    <lineage>
        <taxon>Bacteria</taxon>
        <taxon>Pseudomonadati</taxon>
        <taxon>Planctomycetota</taxon>
        <taxon>Planctomycetia</taxon>
        <taxon>Pirellulales</taxon>
        <taxon>Lacipirellulaceae</taxon>
        <taxon>Lacipirellula</taxon>
    </lineage>
</organism>
<evidence type="ECO:0000259" key="2">
    <source>
        <dbReference type="PROSITE" id="PS51898"/>
    </source>
</evidence>
<feature type="domain" description="Tyr recombinase" evidence="2">
    <location>
        <begin position="48"/>
        <end position="250"/>
    </location>
</feature>
<evidence type="ECO:0000313" key="3">
    <source>
        <dbReference type="EMBL" id="QDT73893.1"/>
    </source>
</evidence>
<dbReference type="PANTHER" id="PTHR30349">
    <property type="entry name" value="PHAGE INTEGRASE-RELATED"/>
    <property type="match status" value="1"/>
</dbReference>